<comment type="similarity">
    <text evidence="6">Belongs to the major facilitator superfamily. Allantoate permease family.</text>
</comment>
<dbReference type="InterPro" id="IPR011701">
    <property type="entry name" value="MFS"/>
</dbReference>
<dbReference type="SUPFAM" id="SSF103473">
    <property type="entry name" value="MFS general substrate transporter"/>
    <property type="match status" value="1"/>
</dbReference>
<evidence type="ECO:0000256" key="4">
    <source>
        <dbReference type="ARBA" id="ARBA00022989"/>
    </source>
</evidence>
<evidence type="ECO:0000256" key="1">
    <source>
        <dbReference type="ARBA" id="ARBA00004141"/>
    </source>
</evidence>
<feature type="compositionally biased region" description="Polar residues" evidence="7">
    <location>
        <begin position="50"/>
        <end position="59"/>
    </location>
</feature>
<gene>
    <name evidence="10" type="ORF">PgNI_11055</name>
</gene>
<evidence type="ECO:0008006" key="11">
    <source>
        <dbReference type="Google" id="ProtNLM"/>
    </source>
</evidence>
<feature type="compositionally biased region" description="Basic and acidic residues" evidence="7">
    <location>
        <begin position="60"/>
        <end position="69"/>
    </location>
</feature>
<protein>
    <recommendedName>
        <fullName evidence="11">Major facilitator superfamily (MFS) profile domain-containing protein</fullName>
    </recommendedName>
</protein>
<dbReference type="PANTHER" id="PTHR43791">
    <property type="entry name" value="PERMEASE-RELATED"/>
    <property type="match status" value="1"/>
</dbReference>
<evidence type="ECO:0000256" key="5">
    <source>
        <dbReference type="ARBA" id="ARBA00023136"/>
    </source>
</evidence>
<feature type="transmembrane region" description="Helical" evidence="8">
    <location>
        <begin position="460"/>
        <end position="481"/>
    </location>
</feature>
<dbReference type="Gene3D" id="1.20.1250.20">
    <property type="entry name" value="MFS general substrate transporter like domains"/>
    <property type="match status" value="1"/>
</dbReference>
<feature type="transmembrane region" description="Helical" evidence="8">
    <location>
        <begin position="371"/>
        <end position="388"/>
    </location>
</feature>
<organism evidence="9 10">
    <name type="scientific">Pyricularia grisea</name>
    <name type="common">Crabgrass-specific blast fungus</name>
    <name type="synonym">Magnaporthe grisea</name>
    <dbReference type="NCBI Taxonomy" id="148305"/>
    <lineage>
        <taxon>Eukaryota</taxon>
        <taxon>Fungi</taxon>
        <taxon>Dikarya</taxon>
        <taxon>Ascomycota</taxon>
        <taxon>Pezizomycotina</taxon>
        <taxon>Sordariomycetes</taxon>
        <taxon>Sordariomycetidae</taxon>
        <taxon>Magnaporthales</taxon>
        <taxon>Pyriculariaceae</taxon>
        <taxon>Pyricularia</taxon>
    </lineage>
</organism>
<feature type="transmembrane region" description="Helical" evidence="8">
    <location>
        <begin position="332"/>
        <end position="351"/>
    </location>
</feature>
<evidence type="ECO:0000313" key="10">
    <source>
        <dbReference type="RefSeq" id="XP_030979657.1"/>
    </source>
</evidence>
<keyword evidence="9" id="KW-1185">Reference proteome</keyword>
<dbReference type="GeneID" id="41965934"/>
<dbReference type="GO" id="GO:0022857">
    <property type="term" value="F:transmembrane transporter activity"/>
    <property type="evidence" value="ECO:0007669"/>
    <property type="project" value="InterPro"/>
</dbReference>
<keyword evidence="2" id="KW-0813">Transport</keyword>
<dbReference type="FunFam" id="1.20.1250.20:FF:000065">
    <property type="entry name" value="Putative MFS pantothenate transporter"/>
    <property type="match status" value="1"/>
</dbReference>
<reference evidence="10" key="2">
    <citation type="submission" date="2019-10" db="EMBL/GenBank/DDBJ databases">
        <authorList>
            <consortium name="NCBI Genome Project"/>
        </authorList>
    </citation>
    <scope>NUCLEOTIDE SEQUENCE</scope>
    <source>
        <strain evidence="10">NI907</strain>
    </source>
</reference>
<feature type="transmembrane region" description="Helical" evidence="8">
    <location>
        <begin position="493"/>
        <end position="514"/>
    </location>
</feature>
<evidence type="ECO:0000256" key="2">
    <source>
        <dbReference type="ARBA" id="ARBA00022448"/>
    </source>
</evidence>
<feature type="transmembrane region" description="Helical" evidence="8">
    <location>
        <begin position="260"/>
        <end position="283"/>
    </location>
</feature>
<reference evidence="10" key="3">
    <citation type="submission" date="2025-08" db="UniProtKB">
        <authorList>
            <consortium name="RefSeq"/>
        </authorList>
    </citation>
    <scope>IDENTIFICATION</scope>
    <source>
        <strain evidence="10">NI907</strain>
    </source>
</reference>
<name>A0A6P8AXR3_PYRGI</name>
<sequence>MHSLTGISSLPGELFLTISEHILRVLSPDCSFAVDNLSSAAPPQHKMSSRRGSMSSIHTKQSDRSEKSDAAAQKPASKLRWYSEDDTPRERRFIAKLDIILIPYVFLAYAVKAIDGVNLSNAYVAGMKEDQRFFGNELVQLQTIYTLGAVLGMIPFIYFFTSLPMQWSIPMMDVFRALFTMCQCRSDSYAELAAYRFCIGFFEGAFYPAMSYVLGSWYRGSELARRGGLSAIGVNVGNMSAGLIAAGVTQNLQGFAGIAAWRWIYIISGIITFPVAIMGFFLLPGTVAKPNRWILADEDIETGKKRLERDGHVVAGKFNLAILPKILNPKNVRFWTVVLVNLLFWNAGIHKSTGGYLLWIKSLNRYNATEINQLGSIAPALGIAYTLMASFASDMFLGPMWTIIAASLFNATGLVILTIWDVPEGALWYAFSTMFWSSSISGVLGGWVNSLLRDSPSERSFTIIMVTIISQLTVAGTPLLTFSTVEGPRYPKGYAFCLGCALALIVVAYVVNLYMKREEEQKAAVERRLEEGIQEKIDDFDRPYTSYSIMTTASKAHETQQAAGNGQEPGKIPTTEIPRRIVNYSTNFKATAPARVGPIKPYTPL</sequence>
<reference evidence="9 10" key="1">
    <citation type="journal article" date="2019" name="Mol. Biol. Evol.">
        <title>Blast fungal genomes show frequent chromosomal changes, gene gains and losses, and effector gene turnover.</title>
        <authorList>
            <person name="Gomez Luciano L.B."/>
            <person name="Jason Tsai I."/>
            <person name="Chuma I."/>
            <person name="Tosa Y."/>
            <person name="Chen Y.H."/>
            <person name="Li J.Y."/>
            <person name="Li M.Y."/>
            <person name="Jade Lu M.Y."/>
            <person name="Nakayashiki H."/>
            <person name="Li W.H."/>
        </authorList>
    </citation>
    <scope>NUCLEOTIDE SEQUENCE [LARGE SCALE GENOMIC DNA]</scope>
    <source>
        <strain evidence="9 10">NI907</strain>
    </source>
</reference>
<keyword evidence="3 8" id="KW-0812">Transmembrane</keyword>
<dbReference type="KEGG" id="pgri:PgNI_11055"/>
<feature type="transmembrane region" description="Helical" evidence="8">
    <location>
        <begin position="228"/>
        <end position="248"/>
    </location>
</feature>
<dbReference type="RefSeq" id="XP_030979657.1">
    <property type="nucleotide sequence ID" value="XM_031131029.1"/>
</dbReference>
<dbReference type="InterPro" id="IPR036259">
    <property type="entry name" value="MFS_trans_sf"/>
</dbReference>
<dbReference type="GO" id="GO:0016020">
    <property type="term" value="C:membrane"/>
    <property type="evidence" value="ECO:0007669"/>
    <property type="project" value="UniProtKB-SubCell"/>
</dbReference>
<proteinExistence type="inferred from homology"/>
<keyword evidence="4 8" id="KW-1133">Transmembrane helix</keyword>
<accession>A0A6P8AXR3</accession>
<comment type="subcellular location">
    <subcellularLocation>
        <location evidence="1">Membrane</location>
        <topology evidence="1">Multi-pass membrane protein</topology>
    </subcellularLocation>
</comment>
<evidence type="ECO:0000256" key="3">
    <source>
        <dbReference type="ARBA" id="ARBA00022692"/>
    </source>
</evidence>
<feature type="transmembrane region" description="Helical" evidence="8">
    <location>
        <begin position="144"/>
        <end position="163"/>
    </location>
</feature>
<feature type="transmembrane region" description="Helical" evidence="8">
    <location>
        <begin position="93"/>
        <end position="111"/>
    </location>
</feature>
<dbReference type="PANTHER" id="PTHR43791:SF15">
    <property type="entry name" value="TRANSPORTER SEO1-RELATED"/>
    <property type="match status" value="1"/>
</dbReference>
<evidence type="ECO:0000256" key="8">
    <source>
        <dbReference type="SAM" id="Phobius"/>
    </source>
</evidence>
<evidence type="ECO:0000256" key="7">
    <source>
        <dbReference type="SAM" id="MobiDB-lite"/>
    </source>
</evidence>
<dbReference type="Proteomes" id="UP000515153">
    <property type="component" value="Chromosome VII"/>
</dbReference>
<feature type="region of interest" description="Disordered" evidence="7">
    <location>
        <begin position="40"/>
        <end position="78"/>
    </location>
</feature>
<dbReference type="AlphaFoldDB" id="A0A6P8AXR3"/>
<dbReference type="Pfam" id="PF07690">
    <property type="entry name" value="MFS_1"/>
    <property type="match status" value="1"/>
</dbReference>
<keyword evidence="5 8" id="KW-0472">Membrane</keyword>
<evidence type="ECO:0000313" key="9">
    <source>
        <dbReference type="Proteomes" id="UP000515153"/>
    </source>
</evidence>
<evidence type="ECO:0000256" key="6">
    <source>
        <dbReference type="ARBA" id="ARBA00037968"/>
    </source>
</evidence>
<feature type="transmembrane region" description="Helical" evidence="8">
    <location>
        <begin position="400"/>
        <end position="420"/>
    </location>
</feature>
<feature type="transmembrane region" description="Helical" evidence="8">
    <location>
        <begin position="426"/>
        <end position="448"/>
    </location>
</feature>